<evidence type="ECO:0000256" key="1">
    <source>
        <dbReference type="SAM" id="MobiDB-lite"/>
    </source>
</evidence>
<proteinExistence type="predicted"/>
<evidence type="ECO:0000313" key="3">
    <source>
        <dbReference type="Proteomes" id="UP000271974"/>
    </source>
</evidence>
<dbReference type="AlphaFoldDB" id="A0A3S1AZJ4"/>
<feature type="compositionally biased region" description="Polar residues" evidence="1">
    <location>
        <begin position="62"/>
        <end position="76"/>
    </location>
</feature>
<evidence type="ECO:0000313" key="2">
    <source>
        <dbReference type="EMBL" id="RUS72317.1"/>
    </source>
</evidence>
<name>A0A3S1AZJ4_ELYCH</name>
<organism evidence="2 3">
    <name type="scientific">Elysia chlorotica</name>
    <name type="common">Eastern emerald elysia</name>
    <name type="synonym">Sea slug</name>
    <dbReference type="NCBI Taxonomy" id="188477"/>
    <lineage>
        <taxon>Eukaryota</taxon>
        <taxon>Metazoa</taxon>
        <taxon>Spiralia</taxon>
        <taxon>Lophotrochozoa</taxon>
        <taxon>Mollusca</taxon>
        <taxon>Gastropoda</taxon>
        <taxon>Heterobranchia</taxon>
        <taxon>Euthyneura</taxon>
        <taxon>Panpulmonata</taxon>
        <taxon>Sacoglossa</taxon>
        <taxon>Placobranchoidea</taxon>
        <taxon>Plakobranchidae</taxon>
        <taxon>Elysia</taxon>
    </lineage>
</organism>
<dbReference type="EMBL" id="RQTK01001082">
    <property type="protein sequence ID" value="RUS72317.1"/>
    <property type="molecule type" value="Genomic_DNA"/>
</dbReference>
<feature type="compositionally biased region" description="Basic and acidic residues" evidence="1">
    <location>
        <begin position="78"/>
        <end position="95"/>
    </location>
</feature>
<protein>
    <submittedName>
        <fullName evidence="2">Uncharacterized protein</fullName>
    </submittedName>
</protein>
<reference evidence="2 3" key="1">
    <citation type="submission" date="2019-01" db="EMBL/GenBank/DDBJ databases">
        <title>A draft genome assembly of the solar-powered sea slug Elysia chlorotica.</title>
        <authorList>
            <person name="Cai H."/>
            <person name="Li Q."/>
            <person name="Fang X."/>
            <person name="Li J."/>
            <person name="Curtis N.E."/>
            <person name="Altenburger A."/>
            <person name="Shibata T."/>
            <person name="Feng M."/>
            <person name="Maeda T."/>
            <person name="Schwartz J.A."/>
            <person name="Shigenobu S."/>
            <person name="Lundholm N."/>
            <person name="Nishiyama T."/>
            <person name="Yang H."/>
            <person name="Hasebe M."/>
            <person name="Li S."/>
            <person name="Pierce S.K."/>
            <person name="Wang J."/>
        </authorList>
    </citation>
    <scope>NUCLEOTIDE SEQUENCE [LARGE SCALE GENOMIC DNA]</scope>
    <source>
        <strain evidence="2">EC2010</strain>
        <tissue evidence="2">Whole organism of an adult</tissue>
    </source>
</reference>
<gene>
    <name evidence="2" type="ORF">EGW08_019925</name>
</gene>
<comment type="caution">
    <text evidence="2">The sequence shown here is derived from an EMBL/GenBank/DDBJ whole genome shotgun (WGS) entry which is preliminary data.</text>
</comment>
<feature type="region of interest" description="Disordered" evidence="1">
    <location>
        <begin position="62"/>
        <end position="112"/>
    </location>
</feature>
<keyword evidence="3" id="KW-1185">Reference proteome</keyword>
<accession>A0A3S1AZJ4</accession>
<sequence>MDQMFSQKPVTVTDYIELGGIPELDNEESGCNLDEVFGYTANEQGENGDILLKDVGENVAPNSASVTSPLLQSSSPEAEVKEEKSGTLQRADKSRPTIKRRKALPHIGLEKI</sequence>
<dbReference type="Proteomes" id="UP000271974">
    <property type="component" value="Unassembled WGS sequence"/>
</dbReference>